<dbReference type="GO" id="GO:0003676">
    <property type="term" value="F:nucleic acid binding"/>
    <property type="evidence" value="ECO:0007669"/>
    <property type="project" value="InterPro"/>
</dbReference>
<sequence length="408" mass="47030">MIKHIYNNNNNNNNKKLQDIQHNIELETPEEHLNQEIETRFDFEERCTIIKTKLLVLQNRNSPPVQPSTSQSQTNIPIQPERGPKMNFQPFQETETFRNFTKRLTVFFLLNKIEDAKIKVYILLAALSPELHERLHDLCSPEDPLNMNFEKLTKVLDDYVDPKPSIWALQHKFITRLQHEDETVATYASELKKLSLNCEFKCQNCQKSTLESFLSLQFIRGLKDSDIRTKIIQERDTSQLFTKLLDIATSIEMGKSENIKISEDLYKHSDTVHKISSSAQKLNYPRPASSRPSIIQPSASLSPSITIRDLKGRCFRCGKIDHRSNACGAIKSTCLKCKKTGHLVRVCLQRNLNTNQLDENSSNISIESTGDINLIKSEISEKYTITVKIENKNVCMEFDRSLRTRNIC</sequence>
<proteinExistence type="predicted"/>
<name>A0A9P0GC07_9CUCU</name>
<gene>
    <name evidence="3" type="ORF">PSYICH_LOCUS10685</name>
</gene>
<dbReference type="PANTHER" id="PTHR37984">
    <property type="entry name" value="PROTEIN CBG26694"/>
    <property type="match status" value="1"/>
</dbReference>
<evidence type="ECO:0000313" key="4">
    <source>
        <dbReference type="Proteomes" id="UP001153636"/>
    </source>
</evidence>
<dbReference type="OrthoDB" id="6770330at2759"/>
<dbReference type="InterPro" id="IPR036875">
    <property type="entry name" value="Znf_CCHC_sf"/>
</dbReference>
<dbReference type="AlphaFoldDB" id="A0A9P0GC07"/>
<feature type="domain" description="CCHC-type" evidence="2">
    <location>
        <begin position="333"/>
        <end position="349"/>
    </location>
</feature>
<dbReference type="SMART" id="SM00343">
    <property type="entry name" value="ZnF_C2HC"/>
    <property type="match status" value="2"/>
</dbReference>
<dbReference type="PANTHER" id="PTHR37984:SF13">
    <property type="entry name" value="RIBONUCLEASE H"/>
    <property type="match status" value="1"/>
</dbReference>
<dbReference type="Proteomes" id="UP001153636">
    <property type="component" value="Chromosome 4"/>
</dbReference>
<dbReference type="GO" id="GO:0008270">
    <property type="term" value="F:zinc ion binding"/>
    <property type="evidence" value="ECO:0007669"/>
    <property type="project" value="InterPro"/>
</dbReference>
<protein>
    <recommendedName>
        <fullName evidence="2">CCHC-type domain-containing protein</fullName>
    </recommendedName>
</protein>
<feature type="domain" description="CCHC-type" evidence="2">
    <location>
        <begin position="313"/>
        <end position="329"/>
    </location>
</feature>
<reference evidence="3" key="1">
    <citation type="submission" date="2022-01" db="EMBL/GenBank/DDBJ databases">
        <authorList>
            <person name="King R."/>
        </authorList>
    </citation>
    <scope>NUCLEOTIDE SEQUENCE</scope>
</reference>
<organism evidence="3 4">
    <name type="scientific">Psylliodes chrysocephalus</name>
    <dbReference type="NCBI Taxonomy" id="3402493"/>
    <lineage>
        <taxon>Eukaryota</taxon>
        <taxon>Metazoa</taxon>
        <taxon>Ecdysozoa</taxon>
        <taxon>Arthropoda</taxon>
        <taxon>Hexapoda</taxon>
        <taxon>Insecta</taxon>
        <taxon>Pterygota</taxon>
        <taxon>Neoptera</taxon>
        <taxon>Endopterygota</taxon>
        <taxon>Coleoptera</taxon>
        <taxon>Polyphaga</taxon>
        <taxon>Cucujiformia</taxon>
        <taxon>Chrysomeloidea</taxon>
        <taxon>Chrysomelidae</taxon>
        <taxon>Galerucinae</taxon>
        <taxon>Alticini</taxon>
        <taxon>Psylliodes</taxon>
    </lineage>
</organism>
<keyword evidence="4" id="KW-1185">Reference proteome</keyword>
<accession>A0A9P0GC07</accession>
<dbReference type="EMBL" id="OV651816">
    <property type="protein sequence ID" value="CAH1110059.1"/>
    <property type="molecule type" value="Genomic_DNA"/>
</dbReference>
<evidence type="ECO:0000313" key="3">
    <source>
        <dbReference type="EMBL" id="CAH1110059.1"/>
    </source>
</evidence>
<evidence type="ECO:0000256" key="1">
    <source>
        <dbReference type="SAM" id="MobiDB-lite"/>
    </source>
</evidence>
<evidence type="ECO:0000259" key="2">
    <source>
        <dbReference type="SMART" id="SM00343"/>
    </source>
</evidence>
<dbReference type="Gene3D" id="4.10.60.10">
    <property type="entry name" value="Zinc finger, CCHC-type"/>
    <property type="match status" value="1"/>
</dbReference>
<dbReference type="InterPro" id="IPR050951">
    <property type="entry name" value="Retrovirus_Pol_polyprotein"/>
</dbReference>
<dbReference type="SUPFAM" id="SSF57756">
    <property type="entry name" value="Retrovirus zinc finger-like domains"/>
    <property type="match status" value="1"/>
</dbReference>
<dbReference type="InterPro" id="IPR001878">
    <property type="entry name" value="Znf_CCHC"/>
</dbReference>
<feature type="region of interest" description="Disordered" evidence="1">
    <location>
        <begin position="60"/>
        <end position="87"/>
    </location>
</feature>